<accession>A0AAV0MT53</accession>
<comment type="caution">
    <text evidence="1">The sequence shown here is derived from an EMBL/GenBank/DDBJ whole genome shotgun (WGS) entry which is preliminary data.</text>
</comment>
<sequence length="235" mass="26817">MKLAAAMGKEKFPITIDVSQGRPVNGVQSAKLSSELGLISREYMDEIPIRWTKDFKKNHLRSAYDRINRHLQVEDISEEAVQDSIDGLLQIQVKKQRSKLKKIFLECRDAVEARTMKPPGISQKNWDDLIDYWLSDKAKWSILKKYKTMSTLHLRLAQSFACEIAAAAHPSSAILPASSLTLLRARDLLRLFQGAVEEEPQRVKTGRDDDVQNYKYFEQGQKNLKELGDHVNCSS</sequence>
<proteinExistence type="predicted"/>
<keyword evidence="2" id="KW-1185">Reference proteome</keyword>
<dbReference type="Proteomes" id="UP001154282">
    <property type="component" value="Unassembled WGS sequence"/>
</dbReference>
<dbReference type="EMBL" id="CAMGYJ010000007">
    <property type="protein sequence ID" value="CAI0449545.1"/>
    <property type="molecule type" value="Genomic_DNA"/>
</dbReference>
<name>A0AAV0MT53_9ROSI</name>
<organism evidence="1 2">
    <name type="scientific">Linum tenue</name>
    <dbReference type="NCBI Taxonomy" id="586396"/>
    <lineage>
        <taxon>Eukaryota</taxon>
        <taxon>Viridiplantae</taxon>
        <taxon>Streptophyta</taxon>
        <taxon>Embryophyta</taxon>
        <taxon>Tracheophyta</taxon>
        <taxon>Spermatophyta</taxon>
        <taxon>Magnoliopsida</taxon>
        <taxon>eudicotyledons</taxon>
        <taxon>Gunneridae</taxon>
        <taxon>Pentapetalae</taxon>
        <taxon>rosids</taxon>
        <taxon>fabids</taxon>
        <taxon>Malpighiales</taxon>
        <taxon>Linaceae</taxon>
        <taxon>Linum</taxon>
    </lineage>
</organism>
<dbReference type="AlphaFoldDB" id="A0AAV0MT53"/>
<protein>
    <recommendedName>
        <fullName evidence="3">Transposase</fullName>
    </recommendedName>
</protein>
<gene>
    <name evidence="1" type="ORF">LITE_LOCUS30225</name>
</gene>
<reference evidence="1" key="1">
    <citation type="submission" date="2022-08" db="EMBL/GenBank/DDBJ databases">
        <authorList>
            <person name="Gutierrez-Valencia J."/>
        </authorList>
    </citation>
    <scope>NUCLEOTIDE SEQUENCE</scope>
</reference>
<evidence type="ECO:0008006" key="3">
    <source>
        <dbReference type="Google" id="ProtNLM"/>
    </source>
</evidence>
<evidence type="ECO:0000313" key="2">
    <source>
        <dbReference type="Proteomes" id="UP001154282"/>
    </source>
</evidence>
<evidence type="ECO:0000313" key="1">
    <source>
        <dbReference type="EMBL" id="CAI0449545.1"/>
    </source>
</evidence>